<organism evidence="1 2">
    <name type="scientific">Malus baccata</name>
    <name type="common">Siberian crab apple</name>
    <name type="synonym">Pyrus baccata</name>
    <dbReference type="NCBI Taxonomy" id="106549"/>
    <lineage>
        <taxon>Eukaryota</taxon>
        <taxon>Viridiplantae</taxon>
        <taxon>Streptophyta</taxon>
        <taxon>Embryophyta</taxon>
        <taxon>Tracheophyta</taxon>
        <taxon>Spermatophyta</taxon>
        <taxon>Magnoliopsida</taxon>
        <taxon>eudicotyledons</taxon>
        <taxon>Gunneridae</taxon>
        <taxon>Pentapetalae</taxon>
        <taxon>rosids</taxon>
        <taxon>fabids</taxon>
        <taxon>Rosales</taxon>
        <taxon>Rosaceae</taxon>
        <taxon>Amygdaloideae</taxon>
        <taxon>Maleae</taxon>
        <taxon>Malus</taxon>
    </lineage>
</organism>
<evidence type="ECO:0000313" key="2">
    <source>
        <dbReference type="Proteomes" id="UP000315295"/>
    </source>
</evidence>
<keyword evidence="2" id="KW-1185">Reference proteome</keyword>
<gene>
    <name evidence="1" type="ORF">C1H46_043034</name>
</gene>
<reference evidence="1 2" key="1">
    <citation type="journal article" date="2019" name="G3 (Bethesda)">
        <title>Sequencing of a Wild Apple (Malus baccata) Genome Unravels the Differences Between Cultivated and Wild Apple Species Regarding Disease Resistance and Cold Tolerance.</title>
        <authorList>
            <person name="Chen X."/>
        </authorList>
    </citation>
    <scope>NUCLEOTIDE SEQUENCE [LARGE SCALE GENOMIC DNA]</scope>
    <source>
        <strain evidence="2">cv. Shandingzi</strain>
        <tissue evidence="1">Leaves</tissue>
    </source>
</reference>
<evidence type="ECO:0000313" key="1">
    <source>
        <dbReference type="EMBL" id="TQD71437.1"/>
    </source>
</evidence>
<name>A0A540KB22_MALBA</name>
<dbReference type="AlphaFoldDB" id="A0A540KB22"/>
<accession>A0A540KB22</accession>
<dbReference type="Proteomes" id="UP000315295">
    <property type="component" value="Unassembled WGS sequence"/>
</dbReference>
<protein>
    <submittedName>
        <fullName evidence="1">Uncharacterized protein</fullName>
    </submittedName>
</protein>
<dbReference type="EMBL" id="VIEB01001553">
    <property type="protein sequence ID" value="TQD71437.1"/>
    <property type="molecule type" value="Genomic_DNA"/>
</dbReference>
<comment type="caution">
    <text evidence="1">The sequence shown here is derived from an EMBL/GenBank/DDBJ whole genome shotgun (WGS) entry which is preliminary data.</text>
</comment>
<sequence length="63" mass="7003">MIVFAKLQHSDEVIIDQPKRACELGAIKLVISSTLTRIKVHVMHLVMSYIRGNGIGHVEGSVY</sequence>
<proteinExistence type="predicted"/>